<dbReference type="Pfam" id="PF09362">
    <property type="entry name" value="DUF1996"/>
    <property type="match status" value="1"/>
</dbReference>
<feature type="compositionally biased region" description="Pro residues" evidence="1">
    <location>
        <begin position="93"/>
        <end position="105"/>
    </location>
</feature>
<protein>
    <recommendedName>
        <fullName evidence="2">DUF1996 domain-containing protein</fullName>
    </recommendedName>
</protein>
<dbReference type="PANTHER" id="PTHR43662">
    <property type="match status" value="1"/>
</dbReference>
<organism evidence="3 4">
    <name type="scientific">Parasphingorhabdus litoris</name>
    <dbReference type="NCBI Taxonomy" id="394733"/>
    <lineage>
        <taxon>Bacteria</taxon>
        <taxon>Pseudomonadati</taxon>
        <taxon>Pseudomonadota</taxon>
        <taxon>Alphaproteobacteria</taxon>
        <taxon>Sphingomonadales</taxon>
        <taxon>Sphingomonadaceae</taxon>
        <taxon>Parasphingorhabdus</taxon>
    </lineage>
</organism>
<dbReference type="PANTHER" id="PTHR43662:SF3">
    <property type="entry name" value="DOMAIN PROTEIN, PUTATIVE (AFU_ORTHOLOGUE AFUA_6G11970)-RELATED"/>
    <property type="match status" value="1"/>
</dbReference>
<keyword evidence="4" id="KW-1185">Reference proteome</keyword>
<gene>
    <name evidence="3" type="ORF">GCM10009096_09170</name>
</gene>
<accession>A0ABN1A8R7</accession>
<dbReference type="EMBL" id="BAAAEM010000002">
    <property type="protein sequence ID" value="GAA0470438.1"/>
    <property type="molecule type" value="Genomic_DNA"/>
</dbReference>
<sequence length="456" mass="48681">MPLIMKNIKSIFAERQSKPVFLALAIALAGLSGCKSGGAAESSDSSVTLPNTAAAAPAGPSVTPTDSPGPADSPTPDDNGAPDDTPPTADGPTPTPSPTPAPTPDPVLAGSLSGLPSIPSNFNVDDYLQPSWGHGDVPVSAAPDVVGAFRFLCMPSHNAYDDPIVYPGQPGKSHLHTFFGNTKADSNSTYESLRTTGESTCNNMLNRSAYWIPSMMNGKGQVVMPDYVSIYYKRRPDDDPECQRMGKACIALPRGLRYVFGYNMQDPANGSKFHLNCQGEGAKPGTYANIPEAAVNCPSGAQLGAILSAPPCWDGVNLDSPDHRSHMAQPSYGNWGYAKCPDTHPYVVPTFTLGAWYTTDDTLDRTGNLDPMAETWYFSSDRMAGMMPHIPGSTFHSDWFGAWDDTIMEKWTANCINKLLNCSGGDLGNGEQLKFFDGYTTKANPRLVAAPKRPST</sequence>
<dbReference type="Proteomes" id="UP001500713">
    <property type="component" value="Unassembled WGS sequence"/>
</dbReference>
<evidence type="ECO:0000313" key="4">
    <source>
        <dbReference type="Proteomes" id="UP001500713"/>
    </source>
</evidence>
<feature type="domain" description="DUF1996" evidence="2">
    <location>
        <begin position="162"/>
        <end position="403"/>
    </location>
</feature>
<reference evidence="3 4" key="1">
    <citation type="journal article" date="2019" name="Int. J. Syst. Evol. Microbiol.">
        <title>The Global Catalogue of Microorganisms (GCM) 10K type strain sequencing project: providing services to taxonomists for standard genome sequencing and annotation.</title>
        <authorList>
            <consortium name="The Broad Institute Genomics Platform"/>
            <consortium name="The Broad Institute Genome Sequencing Center for Infectious Disease"/>
            <person name="Wu L."/>
            <person name="Ma J."/>
        </authorList>
    </citation>
    <scope>NUCLEOTIDE SEQUENCE [LARGE SCALE GENOMIC DNA]</scope>
    <source>
        <strain evidence="3 4">JCM 14162</strain>
    </source>
</reference>
<feature type="compositionally biased region" description="Low complexity" evidence="1">
    <location>
        <begin position="74"/>
        <end position="92"/>
    </location>
</feature>
<proteinExistence type="predicted"/>
<dbReference type="InterPro" id="IPR018535">
    <property type="entry name" value="DUF1996"/>
</dbReference>
<feature type="region of interest" description="Disordered" evidence="1">
    <location>
        <begin position="34"/>
        <end position="114"/>
    </location>
</feature>
<feature type="compositionally biased region" description="Polar residues" evidence="1">
    <location>
        <begin position="42"/>
        <end position="51"/>
    </location>
</feature>
<evidence type="ECO:0000256" key="1">
    <source>
        <dbReference type="SAM" id="MobiDB-lite"/>
    </source>
</evidence>
<comment type="caution">
    <text evidence="3">The sequence shown here is derived from an EMBL/GenBank/DDBJ whole genome shotgun (WGS) entry which is preliminary data.</text>
</comment>
<dbReference type="PROSITE" id="PS51257">
    <property type="entry name" value="PROKAR_LIPOPROTEIN"/>
    <property type="match status" value="1"/>
</dbReference>
<evidence type="ECO:0000313" key="3">
    <source>
        <dbReference type="EMBL" id="GAA0470438.1"/>
    </source>
</evidence>
<evidence type="ECO:0000259" key="2">
    <source>
        <dbReference type="Pfam" id="PF09362"/>
    </source>
</evidence>
<name>A0ABN1A8R7_9SPHN</name>